<dbReference type="PANTHER" id="PTHR21660:SF1">
    <property type="entry name" value="ACYL-COENZYME A THIOESTERASE 13"/>
    <property type="match status" value="1"/>
</dbReference>
<evidence type="ECO:0000313" key="5">
    <source>
        <dbReference type="Proteomes" id="UP000324853"/>
    </source>
</evidence>
<feature type="domain" description="Thioesterase" evidence="3">
    <location>
        <begin position="85"/>
        <end position="161"/>
    </location>
</feature>
<dbReference type="InterPro" id="IPR003736">
    <property type="entry name" value="PAAI_dom"/>
</dbReference>
<keyword evidence="2" id="KW-0378">Hydrolase</keyword>
<dbReference type="InterPro" id="IPR029069">
    <property type="entry name" value="HotDog_dom_sf"/>
</dbReference>
<accession>A0A5S4X084</accession>
<dbReference type="PANTHER" id="PTHR21660">
    <property type="entry name" value="THIOESTERASE SUPERFAMILY MEMBER-RELATED"/>
    <property type="match status" value="1"/>
</dbReference>
<dbReference type="EMBL" id="VSSR01000007">
    <property type="protein sequence ID" value="TYL87659.1"/>
    <property type="molecule type" value="Genomic_DNA"/>
</dbReference>
<dbReference type="Proteomes" id="UP000324853">
    <property type="component" value="Unassembled WGS sequence"/>
</dbReference>
<dbReference type="AlphaFoldDB" id="A0A5S4X084"/>
<keyword evidence="5" id="KW-1185">Reference proteome</keyword>
<dbReference type="NCBIfam" id="TIGR00369">
    <property type="entry name" value="unchar_dom_1"/>
    <property type="match status" value="1"/>
</dbReference>
<dbReference type="InterPro" id="IPR039298">
    <property type="entry name" value="ACOT13"/>
</dbReference>
<dbReference type="CDD" id="cd03443">
    <property type="entry name" value="PaaI_thioesterase"/>
    <property type="match status" value="1"/>
</dbReference>
<evidence type="ECO:0000259" key="3">
    <source>
        <dbReference type="Pfam" id="PF03061"/>
    </source>
</evidence>
<organism evidence="4 5">
    <name type="scientific">Bradyrhizobium cytisi</name>
    <dbReference type="NCBI Taxonomy" id="515489"/>
    <lineage>
        <taxon>Bacteria</taxon>
        <taxon>Pseudomonadati</taxon>
        <taxon>Pseudomonadota</taxon>
        <taxon>Alphaproteobacteria</taxon>
        <taxon>Hyphomicrobiales</taxon>
        <taxon>Nitrobacteraceae</taxon>
        <taxon>Bradyrhizobium</taxon>
    </lineage>
</organism>
<evidence type="ECO:0000313" key="4">
    <source>
        <dbReference type="EMBL" id="TYL87659.1"/>
    </source>
</evidence>
<evidence type="ECO:0000256" key="2">
    <source>
        <dbReference type="ARBA" id="ARBA00022801"/>
    </source>
</evidence>
<name>A0A5S4X084_9BRAD</name>
<dbReference type="GO" id="GO:0047617">
    <property type="term" value="F:fatty acyl-CoA hydrolase activity"/>
    <property type="evidence" value="ECO:0007669"/>
    <property type="project" value="InterPro"/>
</dbReference>
<dbReference type="SUPFAM" id="SSF54637">
    <property type="entry name" value="Thioesterase/thiol ester dehydrase-isomerase"/>
    <property type="match status" value="1"/>
</dbReference>
<proteinExistence type="inferred from homology"/>
<dbReference type="InterPro" id="IPR006683">
    <property type="entry name" value="Thioestr_dom"/>
</dbReference>
<evidence type="ECO:0000256" key="1">
    <source>
        <dbReference type="ARBA" id="ARBA00008324"/>
    </source>
</evidence>
<sequence>MTKPAQLDLFSPAQRRERVVDWQVPAPVAKAAMGLSGIDAMRGIRDGWLPPPPFAKLIGFVMAVVEPGRIVMELEPREDLENTIGLLHGATAAALLDTAMGCAISTRLEAGQSSVTLDLKMTFLRPLSVRSGLISAEGKIIKLGRQSSYTEGFVRDGKGALAVHATATFSMIGNNFTGN</sequence>
<protein>
    <submittedName>
        <fullName evidence="4">PaaI family thioesterase</fullName>
    </submittedName>
</protein>
<reference evidence="4 5" key="1">
    <citation type="submission" date="2019-08" db="EMBL/GenBank/DDBJ databases">
        <title>Bradyrhizobium hipponensis sp. nov., a rhizobium isolated from a Lupinus angustifolius root nodule in Tunisia.</title>
        <authorList>
            <person name="Off K."/>
            <person name="Rejili M."/>
            <person name="Mars M."/>
            <person name="Brachmann A."/>
            <person name="Marin M."/>
        </authorList>
    </citation>
    <scope>NUCLEOTIDE SEQUENCE [LARGE SCALE GENOMIC DNA]</scope>
    <source>
        <strain evidence="4 5">CTAW11</strain>
    </source>
</reference>
<dbReference type="Gene3D" id="3.10.129.10">
    <property type="entry name" value="Hotdog Thioesterase"/>
    <property type="match status" value="1"/>
</dbReference>
<comment type="similarity">
    <text evidence="1">Belongs to the thioesterase PaaI family.</text>
</comment>
<dbReference type="RefSeq" id="WP_148749481.1">
    <property type="nucleotide sequence ID" value="NZ_VSSR01000007.1"/>
</dbReference>
<comment type="caution">
    <text evidence="4">The sequence shown here is derived from an EMBL/GenBank/DDBJ whole genome shotgun (WGS) entry which is preliminary data.</text>
</comment>
<dbReference type="Pfam" id="PF03061">
    <property type="entry name" value="4HBT"/>
    <property type="match status" value="1"/>
</dbReference>
<dbReference type="OrthoDB" id="9813282at2"/>
<gene>
    <name evidence="4" type="ORF">FXB38_03880</name>
</gene>